<dbReference type="PANTHER" id="PTHR43777:SF1">
    <property type="entry name" value="MOLYBDENUM COFACTOR CYTIDYLYLTRANSFERASE"/>
    <property type="match status" value="1"/>
</dbReference>
<evidence type="ECO:0000259" key="1">
    <source>
        <dbReference type="Pfam" id="PF12804"/>
    </source>
</evidence>
<dbReference type="Pfam" id="PF12804">
    <property type="entry name" value="NTP_transf_3"/>
    <property type="match status" value="1"/>
</dbReference>
<dbReference type="Gene3D" id="3.90.550.10">
    <property type="entry name" value="Spore Coat Polysaccharide Biosynthesis Protein SpsA, Chain A"/>
    <property type="match status" value="1"/>
</dbReference>
<dbReference type="PANTHER" id="PTHR43777">
    <property type="entry name" value="MOLYBDENUM COFACTOR CYTIDYLYLTRANSFERASE"/>
    <property type="match status" value="1"/>
</dbReference>
<dbReference type="SUPFAM" id="SSF53448">
    <property type="entry name" value="Nucleotide-diphospho-sugar transferases"/>
    <property type="match status" value="1"/>
</dbReference>
<dbReference type="Proteomes" id="UP000647235">
    <property type="component" value="Unassembled WGS sequence"/>
</dbReference>
<comment type="caution">
    <text evidence="2">The sequence shown here is derived from an EMBL/GenBank/DDBJ whole genome shotgun (WGS) entry which is preliminary data.</text>
</comment>
<feature type="domain" description="MobA-like NTP transferase" evidence="1">
    <location>
        <begin position="266"/>
        <end position="427"/>
    </location>
</feature>
<reference evidence="2 3" key="1">
    <citation type="submission" date="2020-08" db="EMBL/GenBank/DDBJ databases">
        <title>Genome public.</title>
        <authorList>
            <person name="Liu C."/>
            <person name="Sun Q."/>
        </authorList>
    </citation>
    <scope>NUCLEOTIDE SEQUENCE [LARGE SCALE GENOMIC DNA]</scope>
    <source>
        <strain evidence="2 3">NSJ-36</strain>
    </source>
</reference>
<evidence type="ECO:0000313" key="3">
    <source>
        <dbReference type="Proteomes" id="UP000647235"/>
    </source>
</evidence>
<proteinExistence type="predicted"/>
<dbReference type="EMBL" id="JACOOY010000013">
    <property type="protein sequence ID" value="MBC5665655.1"/>
    <property type="molecule type" value="Genomic_DNA"/>
</dbReference>
<keyword evidence="3" id="KW-1185">Reference proteome</keyword>
<dbReference type="RefSeq" id="WP_021860131.1">
    <property type="nucleotide sequence ID" value="NZ_JACOOY010000013.1"/>
</dbReference>
<dbReference type="InterPro" id="IPR025877">
    <property type="entry name" value="MobA-like_NTP_Trfase"/>
</dbReference>
<dbReference type="NCBIfam" id="TIGR03309">
    <property type="entry name" value="matur_yqeB"/>
    <property type="match status" value="1"/>
</dbReference>
<name>A0ABR7EYP3_9FIRM</name>
<organism evidence="2 3">
    <name type="scientific">Dorea hominis</name>
    <dbReference type="NCBI Taxonomy" id="2763040"/>
    <lineage>
        <taxon>Bacteria</taxon>
        <taxon>Bacillati</taxon>
        <taxon>Bacillota</taxon>
        <taxon>Clostridia</taxon>
        <taxon>Lachnospirales</taxon>
        <taxon>Lachnospiraceae</taxon>
        <taxon>Dorea</taxon>
    </lineage>
</organism>
<dbReference type="InterPro" id="IPR029044">
    <property type="entry name" value="Nucleotide-diphossugar_trans"/>
</dbReference>
<dbReference type="InterPro" id="IPR017695">
    <property type="entry name" value="Se-dep_Mo_hydrolase_YqeB"/>
</dbReference>
<gene>
    <name evidence="2" type="ORF">H8S07_10310</name>
</gene>
<protein>
    <submittedName>
        <fullName evidence="2">EF2563 family selenium-dependent molybdenum hydroxylase system protein</fullName>
    </submittedName>
</protein>
<dbReference type="CDD" id="cd04182">
    <property type="entry name" value="GT_2_like_f"/>
    <property type="match status" value="1"/>
</dbReference>
<accession>A0ABR7EYP3</accession>
<evidence type="ECO:0000313" key="2">
    <source>
        <dbReference type="EMBL" id="MBC5665655.1"/>
    </source>
</evidence>
<sequence>MKILIKGAGDLATGIAAAFFRKGHQVVMTEIECPLTVRRQVAFSRTVYEKRAVVEEMEAVLVKDASQMQQAVSSGKVAVIVDPEAKIREVYKPDVLVDAILAKRNTGTKKGDAPCVIGLGPGFCGGKDCYAALETMRGDTLGKILYDSTPIPNTGVPGVVGGYSIERLLKASGDGKIEPKAKIGDIVEKGQIVAYTGGKPVYARVAGVVRGMLQAGINVKTGLKIGDVDPRKDISLVYKISDKSNLLGMQAYKVAEQYFCSQTGIVVLAAGRSSRYGENKLLAEVGGSPMFRHIFEVLKEFPMCEKVVSTRFPQIMKEAKEQGIAVAENNHPEWGIAYSLQCGLKKCMEQKPDVKKILFVVGDQPYLTAKTLRRLMGVSVQYPGKIICAGTHGRPGNPVLWDQKYFQELLKLEGDTGGRQIMKKYPDEVIICETTKKELHDIDQKTDIDLSGQ</sequence>